<reference evidence="2" key="1">
    <citation type="submission" date="2022-03" db="EMBL/GenBank/DDBJ databases">
        <title>Streptomyces 7R015 and 7R016 isolated from Barleria lupulina in Thailand.</title>
        <authorList>
            <person name="Kanchanasin P."/>
            <person name="Phongsopitanun W."/>
            <person name="Tanasupawat S."/>
        </authorList>
    </citation>
    <scope>NUCLEOTIDE SEQUENCE</scope>
    <source>
        <strain evidence="2">7R015</strain>
    </source>
</reference>
<comment type="caution">
    <text evidence="2">The sequence shown here is derived from an EMBL/GenBank/DDBJ whole genome shotgun (WGS) entry which is preliminary data.</text>
</comment>
<accession>A0ABS9YK83</accession>
<evidence type="ECO:0000313" key="2">
    <source>
        <dbReference type="EMBL" id="MCI3277609.1"/>
    </source>
</evidence>
<evidence type="ECO:0000256" key="1">
    <source>
        <dbReference type="SAM" id="MobiDB-lite"/>
    </source>
</evidence>
<feature type="compositionally biased region" description="Basic and acidic residues" evidence="1">
    <location>
        <begin position="216"/>
        <end position="226"/>
    </location>
</feature>
<feature type="compositionally biased region" description="Low complexity" evidence="1">
    <location>
        <begin position="11"/>
        <end position="23"/>
    </location>
</feature>
<keyword evidence="3" id="KW-1185">Reference proteome</keyword>
<sequence length="241" mass="26921">MTGTREPHNDQPSQPTTGPSPQSAHSPVNGRPAARAEPWQSAQPAAVYRLYDADGQLLYIGSAFQPAVRQGHHARKPWGPEIARREDRWYRDRETAYAEETVAIRSELPRYNVTDNPERPIRHTGNELDASEECEEVRLILSALAAVERIADPEARSRAQARVAARTRERAAEWNAERGVLARQLKAAGESVRSIARRLGVEPATAQDLLRGFKGSGRDRPLSELRRARRRGSTGTQERLP</sequence>
<dbReference type="SUPFAM" id="SSF82771">
    <property type="entry name" value="GIY-YIG endonuclease"/>
    <property type="match status" value="1"/>
</dbReference>
<dbReference type="InterPro" id="IPR035901">
    <property type="entry name" value="GIY-YIG_endonuc_sf"/>
</dbReference>
<dbReference type="Proteomes" id="UP001165269">
    <property type="component" value="Unassembled WGS sequence"/>
</dbReference>
<protein>
    <recommendedName>
        <fullName evidence="4">GIY-YIG domain-containing protein</fullName>
    </recommendedName>
</protein>
<organism evidence="2 3">
    <name type="scientific">Streptomyces cylindrosporus</name>
    <dbReference type="NCBI Taxonomy" id="2927583"/>
    <lineage>
        <taxon>Bacteria</taxon>
        <taxon>Bacillati</taxon>
        <taxon>Actinomycetota</taxon>
        <taxon>Actinomycetes</taxon>
        <taxon>Kitasatosporales</taxon>
        <taxon>Streptomycetaceae</taxon>
        <taxon>Streptomyces</taxon>
    </lineage>
</organism>
<proteinExistence type="predicted"/>
<name>A0ABS9YK83_9ACTN</name>
<dbReference type="EMBL" id="JALDAY010000015">
    <property type="protein sequence ID" value="MCI3277609.1"/>
    <property type="molecule type" value="Genomic_DNA"/>
</dbReference>
<evidence type="ECO:0008006" key="4">
    <source>
        <dbReference type="Google" id="ProtNLM"/>
    </source>
</evidence>
<feature type="region of interest" description="Disordered" evidence="1">
    <location>
        <begin position="206"/>
        <end position="241"/>
    </location>
</feature>
<feature type="region of interest" description="Disordered" evidence="1">
    <location>
        <begin position="1"/>
        <end position="42"/>
    </location>
</feature>
<gene>
    <name evidence="2" type="ORF">MQP27_41725</name>
</gene>
<evidence type="ECO:0000313" key="3">
    <source>
        <dbReference type="Proteomes" id="UP001165269"/>
    </source>
</evidence>
<dbReference type="RefSeq" id="WP_242775444.1">
    <property type="nucleotide sequence ID" value="NZ_JALDAY010000015.1"/>
</dbReference>